<dbReference type="InterPro" id="IPR002146">
    <property type="entry name" value="ATP_synth_b/b'su_bac/chlpt"/>
</dbReference>
<reference evidence="18" key="1">
    <citation type="journal article" date="2023" name="Int. J. Syst. Evol. Microbiol.">
        <title>Mesoterricola silvestris gen. nov., sp. nov., Mesoterricola sediminis sp. nov., Geothrix oryzae sp. nov., Geothrix edaphica sp. nov., Geothrix rubra sp. nov., and Geothrix limicola sp. nov., six novel members of Acidobacteriota isolated from soils.</title>
        <authorList>
            <person name="Itoh H."/>
            <person name="Sugisawa Y."/>
            <person name="Mise K."/>
            <person name="Xu Z."/>
            <person name="Kuniyasu M."/>
            <person name="Ushijima N."/>
            <person name="Kawano K."/>
            <person name="Kobayashi E."/>
            <person name="Shiratori Y."/>
            <person name="Masuda Y."/>
            <person name="Senoo K."/>
        </authorList>
    </citation>
    <scope>NUCLEOTIDE SEQUENCE [LARGE SCALE GENOMIC DNA]</scope>
    <source>
        <strain evidence="18">Red222</strain>
    </source>
</reference>
<evidence type="ECO:0000256" key="16">
    <source>
        <dbReference type="SAM" id="SignalP"/>
    </source>
</evidence>
<evidence type="ECO:0000256" key="3">
    <source>
        <dbReference type="ARBA" id="ARBA00022547"/>
    </source>
</evidence>
<evidence type="ECO:0000256" key="10">
    <source>
        <dbReference type="ARBA" id="ARBA00025198"/>
    </source>
</evidence>
<feature type="chain" id="PRO_5046214607" description="ATP synthase subunit b" evidence="16">
    <location>
        <begin position="22"/>
        <end position="260"/>
    </location>
</feature>
<dbReference type="HAMAP" id="MF_01398">
    <property type="entry name" value="ATP_synth_b_bprime"/>
    <property type="match status" value="1"/>
</dbReference>
<dbReference type="PANTHER" id="PTHR33445:SF1">
    <property type="entry name" value="ATP SYNTHASE SUBUNIT B"/>
    <property type="match status" value="1"/>
</dbReference>
<comment type="function">
    <text evidence="11">Component of the F(0) channel, it forms part of the peripheral stalk, linking F(1) to F(0). The b'-subunit is a diverged and duplicated form of b found in plants and photosynthetic bacteria.</text>
</comment>
<protein>
    <recommendedName>
        <fullName evidence="13">ATP synthase subunit b</fullName>
    </recommendedName>
    <alternativeName>
        <fullName evidence="13">ATP synthase F(0) sector subunit b</fullName>
    </alternativeName>
    <alternativeName>
        <fullName evidence="13">ATPase subunit I</fullName>
    </alternativeName>
    <alternativeName>
        <fullName evidence="13">F-type ATPase subunit b</fullName>
        <shortName evidence="13">F-ATPase subunit b</shortName>
    </alternativeName>
</protein>
<feature type="compositionally biased region" description="Basic and acidic residues" evidence="15">
    <location>
        <begin position="26"/>
        <end position="38"/>
    </location>
</feature>
<comment type="subcellular location">
    <subcellularLocation>
        <location evidence="13">Cell membrane</location>
        <topology evidence="13">Single-pass membrane protein</topology>
    </subcellularLocation>
    <subcellularLocation>
        <location evidence="12">Endomembrane system</location>
        <topology evidence="12">Single-pass membrane protein</topology>
    </subcellularLocation>
</comment>
<feature type="signal peptide" evidence="16">
    <location>
        <begin position="1"/>
        <end position="21"/>
    </location>
</feature>
<evidence type="ECO:0000256" key="11">
    <source>
        <dbReference type="ARBA" id="ARBA00025614"/>
    </source>
</evidence>
<dbReference type="RefSeq" id="WP_286354057.1">
    <property type="nucleotide sequence ID" value="NZ_AP027079.1"/>
</dbReference>
<name>A0ABM8DTH4_9BACT</name>
<evidence type="ECO:0000256" key="12">
    <source>
        <dbReference type="ARBA" id="ARBA00037847"/>
    </source>
</evidence>
<evidence type="ECO:0000313" key="18">
    <source>
        <dbReference type="Proteomes" id="UP001242010"/>
    </source>
</evidence>
<feature type="compositionally biased region" description="Low complexity" evidence="15">
    <location>
        <begin position="49"/>
        <end position="65"/>
    </location>
</feature>
<feature type="coiled-coil region" evidence="14">
    <location>
        <begin position="133"/>
        <end position="174"/>
    </location>
</feature>
<dbReference type="InterPro" id="IPR050059">
    <property type="entry name" value="ATP_synthase_B_chain"/>
</dbReference>
<keyword evidence="9 13" id="KW-0066">ATP synthesis</keyword>
<keyword evidence="7 13" id="KW-0406">Ion transport</keyword>
<keyword evidence="14" id="KW-0175">Coiled coil</keyword>
<dbReference type="EMBL" id="AP027079">
    <property type="protein sequence ID" value="BDU70339.1"/>
    <property type="molecule type" value="Genomic_DNA"/>
</dbReference>
<keyword evidence="8 13" id="KW-0472">Membrane</keyword>
<keyword evidence="13" id="KW-1003">Cell membrane</keyword>
<keyword evidence="5 13" id="KW-0375">Hydrogen ion transport</keyword>
<evidence type="ECO:0000256" key="15">
    <source>
        <dbReference type="SAM" id="MobiDB-lite"/>
    </source>
</evidence>
<dbReference type="Proteomes" id="UP001242010">
    <property type="component" value="Chromosome"/>
</dbReference>
<keyword evidence="16" id="KW-0732">Signal</keyword>
<gene>
    <name evidence="13" type="primary">atpF</name>
    <name evidence="17" type="ORF">GETHOR_24400</name>
</gene>
<evidence type="ECO:0000256" key="14">
    <source>
        <dbReference type="SAM" id="Coils"/>
    </source>
</evidence>
<organism evidence="17 18">
    <name type="scientific">Geothrix oryzae</name>
    <dbReference type="NCBI Taxonomy" id="2927975"/>
    <lineage>
        <taxon>Bacteria</taxon>
        <taxon>Pseudomonadati</taxon>
        <taxon>Acidobacteriota</taxon>
        <taxon>Holophagae</taxon>
        <taxon>Holophagales</taxon>
        <taxon>Holophagaceae</taxon>
        <taxon>Geothrix</taxon>
    </lineage>
</organism>
<feature type="region of interest" description="Disordered" evidence="15">
    <location>
        <begin position="26"/>
        <end position="87"/>
    </location>
</feature>
<evidence type="ECO:0000256" key="8">
    <source>
        <dbReference type="ARBA" id="ARBA00023136"/>
    </source>
</evidence>
<keyword evidence="18" id="KW-1185">Reference proteome</keyword>
<evidence type="ECO:0000256" key="1">
    <source>
        <dbReference type="ARBA" id="ARBA00005513"/>
    </source>
</evidence>
<comment type="subunit">
    <text evidence="13">F-type ATPases have 2 components, F(1) - the catalytic core - and F(0) - the membrane proton channel. F(1) has five subunits: alpha(3), beta(3), gamma(1), delta(1), epsilon(1). F(0) has three main subunits: a(1), b(2) and c(10-14). The alpha and beta chains form an alternating ring which encloses part of the gamma chain. F(1) is attached to F(0) by a central stalk formed by the gamma and epsilon chains, while a peripheral stalk is formed by the delta and b chains.</text>
</comment>
<dbReference type="Pfam" id="PF00430">
    <property type="entry name" value="ATP-synt_B"/>
    <property type="match status" value="1"/>
</dbReference>
<evidence type="ECO:0000256" key="4">
    <source>
        <dbReference type="ARBA" id="ARBA00022692"/>
    </source>
</evidence>
<proteinExistence type="inferred from homology"/>
<evidence type="ECO:0000256" key="5">
    <source>
        <dbReference type="ARBA" id="ARBA00022781"/>
    </source>
</evidence>
<evidence type="ECO:0000256" key="9">
    <source>
        <dbReference type="ARBA" id="ARBA00023310"/>
    </source>
</evidence>
<keyword evidence="3 13" id="KW-0138">CF(0)</keyword>
<dbReference type="CDD" id="cd06503">
    <property type="entry name" value="ATP-synt_Fo_b"/>
    <property type="match status" value="1"/>
</dbReference>
<comment type="function">
    <text evidence="10 13">F(1)F(0) ATP synthase produces ATP from ADP in the presence of a proton or sodium gradient. F-type ATPases consist of two structural domains, F(1) containing the extramembraneous catalytic core and F(0) containing the membrane proton channel, linked together by a central stalk and a peripheral stalk. During catalysis, ATP synthesis in the catalytic domain of F(1) is coupled via a rotary mechanism of the central stalk subunits to proton translocation.</text>
</comment>
<keyword evidence="4 13" id="KW-0812">Transmembrane</keyword>
<dbReference type="PANTHER" id="PTHR33445">
    <property type="entry name" value="ATP SYNTHASE SUBUNIT B', CHLOROPLASTIC"/>
    <property type="match status" value="1"/>
</dbReference>
<accession>A0ABM8DTH4</accession>
<sequence>MTMLTRLTLSAALAFSPLGLAAQAHDAHAAPAAEKHEAQPAGHEAQPSGHDGQAAGHDAPAAGHGVPEAGHEAAPGHGDTHGGAHHGPAMKLFGKEYGNLGAFLVQLMNFAIYGAALFFMLKGALSVMFKSRKEELETLLAQAAKDKAEGEAQMKDMEAKMAGLEGELAGILAKAEADGEVEKQRLLEAAKAEAVQILAQAQAEIGFQKRQAEQELRALVAELAVEGAAKRLEAKLQGPEAAKAAGGVIDRAIQQIGGAQ</sequence>
<evidence type="ECO:0000256" key="7">
    <source>
        <dbReference type="ARBA" id="ARBA00023065"/>
    </source>
</evidence>
<comment type="similarity">
    <text evidence="1 13">Belongs to the ATPase B chain family.</text>
</comment>
<keyword evidence="2 13" id="KW-0813">Transport</keyword>
<keyword evidence="6 13" id="KW-1133">Transmembrane helix</keyword>
<evidence type="ECO:0000313" key="17">
    <source>
        <dbReference type="EMBL" id="BDU70339.1"/>
    </source>
</evidence>
<feature type="transmembrane region" description="Helical" evidence="13">
    <location>
        <begin position="100"/>
        <end position="121"/>
    </location>
</feature>
<evidence type="ECO:0000256" key="6">
    <source>
        <dbReference type="ARBA" id="ARBA00022989"/>
    </source>
</evidence>
<evidence type="ECO:0000256" key="2">
    <source>
        <dbReference type="ARBA" id="ARBA00022448"/>
    </source>
</evidence>
<evidence type="ECO:0000256" key="13">
    <source>
        <dbReference type="HAMAP-Rule" id="MF_01398"/>
    </source>
</evidence>